<keyword evidence="1 4" id="KW-0808">Transferase</keyword>
<evidence type="ECO:0000259" key="3">
    <source>
        <dbReference type="Pfam" id="PF00483"/>
    </source>
</evidence>
<feature type="domain" description="Nucleotidyl transferase" evidence="3">
    <location>
        <begin position="2"/>
        <end position="222"/>
    </location>
</feature>
<dbReference type="AlphaFoldDB" id="A0A0G1ZLU4"/>
<evidence type="ECO:0000256" key="2">
    <source>
        <dbReference type="ARBA" id="ARBA00022695"/>
    </source>
</evidence>
<comment type="caution">
    <text evidence="4">The sequence shown here is derived from an EMBL/GenBank/DDBJ whole genome shotgun (WGS) entry which is preliminary data.</text>
</comment>
<dbReference type="Gene3D" id="3.90.550.10">
    <property type="entry name" value="Spore Coat Polysaccharide Biosynthesis Protein SpsA, Chain A"/>
    <property type="match status" value="1"/>
</dbReference>
<dbReference type="PANTHER" id="PTHR43584">
    <property type="entry name" value="NUCLEOTIDYL TRANSFERASE"/>
    <property type="match status" value="1"/>
</dbReference>
<proteinExistence type="predicted"/>
<dbReference type="InterPro" id="IPR050065">
    <property type="entry name" value="GlmU-like"/>
</dbReference>
<accession>A0A0G1ZLU4</accession>
<reference evidence="4 5" key="1">
    <citation type="journal article" date="2015" name="Nature">
        <title>rRNA introns, odd ribosomes, and small enigmatic genomes across a large radiation of phyla.</title>
        <authorList>
            <person name="Brown C.T."/>
            <person name="Hug L.A."/>
            <person name="Thomas B.C."/>
            <person name="Sharon I."/>
            <person name="Castelle C.J."/>
            <person name="Singh A."/>
            <person name="Wilkins M.J."/>
            <person name="Williams K.H."/>
            <person name="Banfield J.F."/>
        </authorList>
    </citation>
    <scope>NUCLEOTIDE SEQUENCE [LARGE SCALE GENOMIC DNA]</scope>
</reference>
<evidence type="ECO:0000313" key="4">
    <source>
        <dbReference type="EMBL" id="KKW20394.1"/>
    </source>
</evidence>
<keyword evidence="2" id="KW-0548">Nucleotidyltransferase</keyword>
<dbReference type="Proteomes" id="UP000034201">
    <property type="component" value="Unassembled WGS sequence"/>
</dbReference>
<dbReference type="CDD" id="cd04181">
    <property type="entry name" value="NTP_transferase"/>
    <property type="match status" value="1"/>
</dbReference>
<dbReference type="PANTHER" id="PTHR43584:SF8">
    <property type="entry name" value="N-ACETYLMURAMATE ALPHA-1-PHOSPHATE URIDYLYLTRANSFERASE"/>
    <property type="match status" value="1"/>
</dbReference>
<dbReference type="SUPFAM" id="SSF53448">
    <property type="entry name" value="Nucleotide-diphospho-sugar transferases"/>
    <property type="match status" value="1"/>
</dbReference>
<dbReference type="EMBL" id="LCQQ01000035">
    <property type="protein sequence ID" value="KKW20394.1"/>
    <property type="molecule type" value="Genomic_DNA"/>
</dbReference>
<sequence length="233" mass="26448">MKAVILAAGEGKRMQPLTFEIPKPLTRTRGKTLLEHTFDVLPPEIDEVILVVGYLGQKIVDFCGDNFYGKKITYVWQDKKLGTGHALRLCEQHLRGSGKFLMMFSDDLFDKESIADMITEDAAIHVAEHKEPWRFGVVSLNNDGSVHSIIEKPETPPTNLVLTGVKVLSDKIFDYEPDLHPVSKEYYDVTMIQKMIQDGHTIVPVRARFWFPIATPEDLKSAESYREGEKKSQ</sequence>
<dbReference type="InterPro" id="IPR005835">
    <property type="entry name" value="NTP_transferase_dom"/>
</dbReference>
<dbReference type="GO" id="GO:0016779">
    <property type="term" value="F:nucleotidyltransferase activity"/>
    <property type="evidence" value="ECO:0007669"/>
    <property type="project" value="UniProtKB-KW"/>
</dbReference>
<gene>
    <name evidence="4" type="ORF">UY61_C0035G0012</name>
</gene>
<evidence type="ECO:0000313" key="5">
    <source>
        <dbReference type="Proteomes" id="UP000034201"/>
    </source>
</evidence>
<dbReference type="Pfam" id="PF00483">
    <property type="entry name" value="NTP_transferase"/>
    <property type="match status" value="1"/>
</dbReference>
<evidence type="ECO:0000256" key="1">
    <source>
        <dbReference type="ARBA" id="ARBA00022679"/>
    </source>
</evidence>
<organism evidence="4 5">
    <name type="scientific">Candidatus Adlerbacteria bacterium GW2011_GWC1_50_9</name>
    <dbReference type="NCBI Taxonomy" id="1618608"/>
    <lineage>
        <taxon>Bacteria</taxon>
        <taxon>Candidatus Adleribacteriota</taxon>
    </lineage>
</organism>
<name>A0A0G1ZLU4_9BACT</name>
<protein>
    <submittedName>
        <fullName evidence="4">Sugar nucleotidyltransferase II (Glucose-1-phosphate thymidylyltransferase)</fullName>
    </submittedName>
</protein>
<dbReference type="InterPro" id="IPR029044">
    <property type="entry name" value="Nucleotide-diphossugar_trans"/>
</dbReference>